<sequence length="366" mass="40739">RQSLQADESTLKPGCGWLPPDWMPHENIRRALRSLSRAEPTALTDYGTPKGFVPLREHLLWRMGEHRIEASLDQVMLTSSGTHALELLCRFFLEPGDIVLVDDPCYFNFHALLKAHRVKVVSVPMTPNGPDMERFEQVLLEHQPRLYITNSAIHNPTGAIVTPATAHKILNLAEKSDLVIIEDDIFGDMEVSPAPRLAALDGLNRVIHIGSFSKTLSAAIRCGFIATKTRWIEPLTDLKIATSFGGEPFGAQVTWRVLKDGSYRKHLSELRQRLSKAMGKTNSRLSKIGITPWINTKAGMYLWSQLPAGFDAIEVARKARAQGIILAPGNVFSLNNSASRFLRFNVAQSSSPKIYEVLQSIILEQG</sequence>
<dbReference type="GO" id="GO:0030170">
    <property type="term" value="F:pyridoxal phosphate binding"/>
    <property type="evidence" value="ECO:0007669"/>
    <property type="project" value="InterPro"/>
</dbReference>
<dbReference type="InterPro" id="IPR004839">
    <property type="entry name" value="Aminotransferase_I/II_large"/>
</dbReference>
<evidence type="ECO:0000259" key="1">
    <source>
        <dbReference type="Pfam" id="PF00155"/>
    </source>
</evidence>
<feature type="domain" description="Aminotransferase class I/classII large" evidence="1">
    <location>
        <begin position="27"/>
        <end position="361"/>
    </location>
</feature>
<dbReference type="InterPro" id="IPR015424">
    <property type="entry name" value="PyrdxlP-dep_Trfase"/>
</dbReference>
<dbReference type="AlphaFoldDB" id="A0A3B0UGL0"/>
<proteinExistence type="predicted"/>
<evidence type="ECO:0000313" key="2">
    <source>
        <dbReference type="EMBL" id="VAW24447.1"/>
    </source>
</evidence>
<dbReference type="GO" id="GO:0008483">
    <property type="term" value="F:transaminase activity"/>
    <property type="evidence" value="ECO:0007669"/>
    <property type="project" value="UniProtKB-KW"/>
</dbReference>
<dbReference type="PANTHER" id="PTHR46577">
    <property type="entry name" value="HTH-TYPE TRANSCRIPTIONAL REGULATORY PROTEIN GABR"/>
    <property type="match status" value="1"/>
</dbReference>
<protein>
    <submittedName>
        <fullName evidence="2">DNA-binding transcriptional regulator, MocR family / aminotransferase domain</fullName>
    </submittedName>
</protein>
<keyword evidence="2" id="KW-0238">DNA-binding</keyword>
<reference evidence="2" key="1">
    <citation type="submission" date="2018-06" db="EMBL/GenBank/DDBJ databases">
        <authorList>
            <person name="Zhirakovskaya E."/>
        </authorList>
    </citation>
    <scope>NUCLEOTIDE SEQUENCE</scope>
</reference>
<feature type="non-terminal residue" evidence="2">
    <location>
        <position position="1"/>
    </location>
</feature>
<dbReference type="GO" id="GO:0003677">
    <property type="term" value="F:DNA binding"/>
    <property type="evidence" value="ECO:0007669"/>
    <property type="project" value="UniProtKB-KW"/>
</dbReference>
<dbReference type="EMBL" id="UOEQ01000532">
    <property type="protein sequence ID" value="VAW24447.1"/>
    <property type="molecule type" value="Genomic_DNA"/>
</dbReference>
<gene>
    <name evidence="2" type="ORF">MNBD_ALPHA11-1161</name>
</gene>
<dbReference type="Gene3D" id="3.90.1150.10">
    <property type="entry name" value="Aspartate Aminotransferase, domain 1"/>
    <property type="match status" value="1"/>
</dbReference>
<dbReference type="CDD" id="cd00609">
    <property type="entry name" value="AAT_like"/>
    <property type="match status" value="1"/>
</dbReference>
<organism evidence="2">
    <name type="scientific">hydrothermal vent metagenome</name>
    <dbReference type="NCBI Taxonomy" id="652676"/>
    <lineage>
        <taxon>unclassified sequences</taxon>
        <taxon>metagenomes</taxon>
        <taxon>ecological metagenomes</taxon>
    </lineage>
</organism>
<keyword evidence="2" id="KW-0808">Transferase</keyword>
<dbReference type="SUPFAM" id="SSF53383">
    <property type="entry name" value="PLP-dependent transferases"/>
    <property type="match status" value="1"/>
</dbReference>
<keyword evidence="2" id="KW-0032">Aminotransferase</keyword>
<dbReference type="Gene3D" id="3.40.640.10">
    <property type="entry name" value="Type I PLP-dependent aspartate aminotransferase-like (Major domain)"/>
    <property type="match status" value="1"/>
</dbReference>
<accession>A0A3B0UGL0</accession>
<dbReference type="InterPro" id="IPR015421">
    <property type="entry name" value="PyrdxlP-dep_Trfase_major"/>
</dbReference>
<dbReference type="InterPro" id="IPR051446">
    <property type="entry name" value="HTH_trans_reg/aminotransferase"/>
</dbReference>
<name>A0A3B0UGL0_9ZZZZ</name>
<dbReference type="InterPro" id="IPR015422">
    <property type="entry name" value="PyrdxlP-dep_Trfase_small"/>
</dbReference>
<dbReference type="PANTHER" id="PTHR46577:SF2">
    <property type="entry name" value="TRANSCRIPTIONAL REGULATORY PROTEIN"/>
    <property type="match status" value="1"/>
</dbReference>
<dbReference type="Pfam" id="PF00155">
    <property type="entry name" value="Aminotran_1_2"/>
    <property type="match status" value="1"/>
</dbReference>